<proteinExistence type="predicted"/>
<feature type="compositionally biased region" description="Polar residues" evidence="1">
    <location>
        <begin position="133"/>
        <end position="142"/>
    </location>
</feature>
<keyword evidence="2" id="KW-0472">Membrane</keyword>
<evidence type="ECO:0000313" key="3">
    <source>
        <dbReference type="EMBL" id="BBH50044.1"/>
    </source>
</evidence>
<evidence type="ECO:0000256" key="1">
    <source>
        <dbReference type="SAM" id="MobiDB-lite"/>
    </source>
</evidence>
<keyword evidence="2" id="KW-0812">Transmembrane</keyword>
<organism evidence="3 4">
    <name type="scientific">Parolsenella catena</name>
    <dbReference type="NCBI Taxonomy" id="2003188"/>
    <lineage>
        <taxon>Bacteria</taxon>
        <taxon>Bacillati</taxon>
        <taxon>Actinomycetota</taxon>
        <taxon>Coriobacteriia</taxon>
        <taxon>Coriobacteriales</taxon>
        <taxon>Atopobiaceae</taxon>
        <taxon>Parolsenella</taxon>
    </lineage>
</organism>
<accession>A0A3G9K757</accession>
<dbReference type="KEGG" id="pcat:Pcatena_06310"/>
<dbReference type="Proteomes" id="UP000273154">
    <property type="component" value="Chromosome"/>
</dbReference>
<dbReference type="EMBL" id="AP019367">
    <property type="protein sequence ID" value="BBH50044.1"/>
    <property type="molecule type" value="Genomic_DNA"/>
</dbReference>
<dbReference type="RefSeq" id="WP_126421558.1">
    <property type="nucleotide sequence ID" value="NZ_AP019367.1"/>
</dbReference>
<keyword evidence="4" id="KW-1185">Reference proteome</keyword>
<gene>
    <name evidence="3" type="ORF">Pcatena_06310</name>
</gene>
<feature type="region of interest" description="Disordered" evidence="1">
    <location>
        <begin position="132"/>
        <end position="200"/>
    </location>
</feature>
<dbReference type="AlphaFoldDB" id="A0A3G9K757"/>
<sequence length="200" mass="20792">MMYQGSEAVRLDYLGEATPRREQRTSFEVVEGAGLDHLERRGVSPQFIANLKLAAAVCVALVVLCVARIGVYSMAVGTLASNESMRSELKQTVALEDDLRIQRSVLSSTQRIDRIATQSYGMVAANGAEKLSVSDSADTASEGTGAADEATDAQATDAAPDATQAQKSSDEVASEVGQATQTQGDGSTAGANAADVDSLS</sequence>
<keyword evidence="2" id="KW-1133">Transmembrane helix</keyword>
<feature type="transmembrane region" description="Helical" evidence="2">
    <location>
        <begin position="53"/>
        <end position="80"/>
    </location>
</feature>
<dbReference type="GeneID" id="88848761"/>
<reference evidence="4" key="1">
    <citation type="submission" date="2018-11" db="EMBL/GenBank/DDBJ databases">
        <title>Comparative genomics of Parolsenella catena and Libanicoccus massiliensis: Reclassification of Libanicoccus massiliensis as Parolsenella massiliensis comb. nov.</title>
        <authorList>
            <person name="Sakamoto M."/>
            <person name="Ikeyama N."/>
            <person name="Murakami T."/>
            <person name="Mori H."/>
            <person name="Yuki M."/>
            <person name="Ohkuma M."/>
        </authorList>
    </citation>
    <scope>NUCLEOTIDE SEQUENCE [LARGE SCALE GENOMIC DNA]</scope>
    <source>
        <strain evidence="4">JCM 31932</strain>
    </source>
</reference>
<evidence type="ECO:0000313" key="4">
    <source>
        <dbReference type="Proteomes" id="UP000273154"/>
    </source>
</evidence>
<name>A0A3G9K757_9ACTN</name>
<feature type="compositionally biased region" description="Polar residues" evidence="1">
    <location>
        <begin position="177"/>
        <end position="190"/>
    </location>
</feature>
<evidence type="ECO:0000256" key="2">
    <source>
        <dbReference type="SAM" id="Phobius"/>
    </source>
</evidence>
<feature type="compositionally biased region" description="Low complexity" evidence="1">
    <location>
        <begin position="146"/>
        <end position="166"/>
    </location>
</feature>
<protein>
    <recommendedName>
        <fullName evidence="5">Cell division protein FtsL</fullName>
    </recommendedName>
</protein>
<evidence type="ECO:0008006" key="5">
    <source>
        <dbReference type="Google" id="ProtNLM"/>
    </source>
</evidence>
<dbReference type="OrthoDB" id="3186662at2"/>